<protein>
    <submittedName>
        <fullName evidence="2">Uncharacterized protein</fullName>
    </submittedName>
</protein>
<organism evidence="2 3">
    <name type="scientific">Ridgeia piscesae</name>
    <name type="common">Tubeworm</name>
    <dbReference type="NCBI Taxonomy" id="27915"/>
    <lineage>
        <taxon>Eukaryota</taxon>
        <taxon>Metazoa</taxon>
        <taxon>Spiralia</taxon>
        <taxon>Lophotrochozoa</taxon>
        <taxon>Annelida</taxon>
        <taxon>Polychaeta</taxon>
        <taxon>Sedentaria</taxon>
        <taxon>Canalipalpata</taxon>
        <taxon>Sabellida</taxon>
        <taxon>Siboglinidae</taxon>
        <taxon>Ridgeia</taxon>
    </lineage>
</organism>
<dbReference type="AlphaFoldDB" id="A0AAD9JTE8"/>
<feature type="signal peptide" evidence="1">
    <location>
        <begin position="1"/>
        <end position="22"/>
    </location>
</feature>
<keyword evidence="3" id="KW-1185">Reference proteome</keyword>
<name>A0AAD9JTE8_RIDPI</name>
<proteinExistence type="predicted"/>
<accession>A0AAD9JTE8</accession>
<reference evidence="2" key="1">
    <citation type="journal article" date="2023" name="Mol. Biol. Evol.">
        <title>Third-Generation Sequencing Reveals the Adaptive Role of the Epigenome in Three Deep-Sea Polychaetes.</title>
        <authorList>
            <person name="Perez M."/>
            <person name="Aroh O."/>
            <person name="Sun Y."/>
            <person name="Lan Y."/>
            <person name="Juniper S.K."/>
            <person name="Young C.R."/>
            <person name="Angers B."/>
            <person name="Qian P.Y."/>
        </authorList>
    </citation>
    <scope>NUCLEOTIDE SEQUENCE</scope>
    <source>
        <strain evidence="2">R07B-5</strain>
    </source>
</reference>
<dbReference type="Proteomes" id="UP001209878">
    <property type="component" value="Unassembled WGS sequence"/>
</dbReference>
<gene>
    <name evidence="2" type="ORF">NP493_1753g00020</name>
</gene>
<feature type="chain" id="PRO_5042146410" evidence="1">
    <location>
        <begin position="23"/>
        <end position="106"/>
    </location>
</feature>
<evidence type="ECO:0000313" key="2">
    <source>
        <dbReference type="EMBL" id="KAK2159003.1"/>
    </source>
</evidence>
<comment type="caution">
    <text evidence="2">The sequence shown here is derived from an EMBL/GenBank/DDBJ whole genome shotgun (WGS) entry which is preliminary data.</text>
</comment>
<keyword evidence="1" id="KW-0732">Signal</keyword>
<evidence type="ECO:0000256" key="1">
    <source>
        <dbReference type="SAM" id="SignalP"/>
    </source>
</evidence>
<evidence type="ECO:0000313" key="3">
    <source>
        <dbReference type="Proteomes" id="UP001209878"/>
    </source>
</evidence>
<dbReference type="EMBL" id="JAODUO010001752">
    <property type="protein sequence ID" value="KAK2159003.1"/>
    <property type="molecule type" value="Genomic_DNA"/>
</dbReference>
<sequence>MKVAVFFAAICIFALVMPQAYAEEEEETAVREVRAGKAPVMCAAKCQYDSCKKICMHCAICYCSNHVYAPVMCAAKCQYDSCKKICMHCAICYCSNHVYGQCKCCD</sequence>